<dbReference type="InterPro" id="IPR032675">
    <property type="entry name" value="LRR_dom_sf"/>
</dbReference>
<dbReference type="SUPFAM" id="SSF52047">
    <property type="entry name" value="RNI-like"/>
    <property type="match status" value="1"/>
</dbReference>
<dbReference type="Gene3D" id="3.80.10.10">
    <property type="entry name" value="Ribonuclease Inhibitor"/>
    <property type="match status" value="1"/>
</dbReference>
<dbReference type="GeneID" id="6077102"/>
<accession>B0DCH7</accession>
<evidence type="ECO:0000256" key="1">
    <source>
        <dbReference type="SAM" id="MobiDB-lite"/>
    </source>
</evidence>
<reference evidence="2 3" key="1">
    <citation type="journal article" date="2008" name="Nature">
        <title>The genome of Laccaria bicolor provides insights into mycorrhizal symbiosis.</title>
        <authorList>
            <person name="Martin F."/>
            <person name="Aerts A."/>
            <person name="Ahren D."/>
            <person name="Brun A."/>
            <person name="Danchin E.G.J."/>
            <person name="Duchaussoy F."/>
            <person name="Gibon J."/>
            <person name="Kohler A."/>
            <person name="Lindquist E."/>
            <person name="Pereda V."/>
            <person name="Salamov A."/>
            <person name="Shapiro H.J."/>
            <person name="Wuyts J."/>
            <person name="Blaudez D."/>
            <person name="Buee M."/>
            <person name="Brokstein P."/>
            <person name="Canbaeck B."/>
            <person name="Cohen D."/>
            <person name="Courty P.E."/>
            <person name="Coutinho P.M."/>
            <person name="Delaruelle C."/>
            <person name="Detter J.C."/>
            <person name="Deveau A."/>
            <person name="DiFazio S."/>
            <person name="Duplessis S."/>
            <person name="Fraissinet-Tachet L."/>
            <person name="Lucic E."/>
            <person name="Frey-Klett P."/>
            <person name="Fourrey C."/>
            <person name="Feussner I."/>
            <person name="Gay G."/>
            <person name="Grimwood J."/>
            <person name="Hoegger P.J."/>
            <person name="Jain P."/>
            <person name="Kilaru S."/>
            <person name="Labbe J."/>
            <person name="Lin Y.C."/>
            <person name="Legue V."/>
            <person name="Le Tacon F."/>
            <person name="Marmeisse R."/>
            <person name="Melayah D."/>
            <person name="Montanini B."/>
            <person name="Muratet M."/>
            <person name="Nehls U."/>
            <person name="Niculita-Hirzel H."/>
            <person name="Oudot-Le Secq M.P."/>
            <person name="Peter M."/>
            <person name="Quesneville H."/>
            <person name="Rajashekar B."/>
            <person name="Reich M."/>
            <person name="Rouhier N."/>
            <person name="Schmutz J."/>
            <person name="Yin T."/>
            <person name="Chalot M."/>
            <person name="Henrissat B."/>
            <person name="Kuees U."/>
            <person name="Lucas S."/>
            <person name="Van de Peer Y."/>
            <person name="Podila G.K."/>
            <person name="Polle A."/>
            <person name="Pukkila P.J."/>
            <person name="Richardson P.M."/>
            <person name="Rouze P."/>
            <person name="Sanders I.R."/>
            <person name="Stajich J.E."/>
            <person name="Tunlid A."/>
            <person name="Tuskan G."/>
            <person name="Grigoriev I.V."/>
        </authorList>
    </citation>
    <scope>NUCLEOTIDE SEQUENCE [LARGE SCALE GENOMIC DNA]</scope>
    <source>
        <strain evidence="3">S238N-H82 / ATCC MYA-4686</strain>
    </source>
</reference>
<sequence length="523" mass="58381">MPPSPDSASLSSNTSPSIDQFRATSQSLSTTQSDPSHLDQGLESLSKPNQTQCSAHQTYMTEHLALIAPSRRLPPELWVEVFTRCSKGAPCSIVPSVDDSFDAKAGPLLLTHVCSWWRAIAISTPALWTTIRLVLAMPQAAHLSDLVDMWIARSGTLPLKVAVLEAGNGGFRSAVNWEGHTALKILVGQSNRWADASLDLAPYDPTWQAFKFMRNNLSQLRSLSIDTTQRSWPTDLAIDIFEFAHQLSSLALNTYNPYILLKIPLLNLTSFHIHWRGGISFHPLVFAMRSMPNLQKCVILCNSSFQVSVTLPDTALLHLTSLTIILQQPDALAAGFDVGKMLGALCLPSLSVLVLRIENLPYYKAPWDQEIFIEFIRRSPALSRLALNYSSISNPQLEEILQQASTIQHLSIDTPDVLMQIAQTPLLPNLRSIDVTCDENAFPQSLLHLVTSRGSTHGGGHPSHLRAVTLRYIRPTDELLREEFLKEEKKFIELCWRHNVCPCIERPILYEELFDVSIDNPFH</sequence>
<dbReference type="RefSeq" id="XP_001881689.1">
    <property type="nucleotide sequence ID" value="XM_001881654.1"/>
</dbReference>
<dbReference type="PANTHER" id="PTHR38926">
    <property type="entry name" value="F-BOX DOMAIN CONTAINING PROTEIN, EXPRESSED"/>
    <property type="match status" value="1"/>
</dbReference>
<proteinExistence type="predicted"/>
<evidence type="ECO:0000313" key="3">
    <source>
        <dbReference type="Proteomes" id="UP000001194"/>
    </source>
</evidence>
<protein>
    <submittedName>
        <fullName evidence="2">Predicted protein</fullName>
    </submittedName>
</protein>
<dbReference type="KEGG" id="lbc:LACBIDRAFT_294493"/>
<dbReference type="EMBL" id="DS547103">
    <property type="protein sequence ID" value="EDR07900.1"/>
    <property type="molecule type" value="Genomic_DNA"/>
</dbReference>
<feature type="region of interest" description="Disordered" evidence="1">
    <location>
        <begin position="1"/>
        <end position="50"/>
    </location>
</feature>
<dbReference type="PANTHER" id="PTHR38926:SF5">
    <property type="entry name" value="F-BOX AND LEUCINE-RICH REPEAT PROTEIN 6"/>
    <property type="match status" value="1"/>
</dbReference>
<dbReference type="Proteomes" id="UP000001194">
    <property type="component" value="Unassembled WGS sequence"/>
</dbReference>
<gene>
    <name evidence="2" type="ORF">LACBIDRAFT_294493</name>
</gene>
<keyword evidence="3" id="KW-1185">Reference proteome</keyword>
<organism evidence="3">
    <name type="scientific">Laccaria bicolor (strain S238N-H82 / ATCC MYA-4686)</name>
    <name type="common">Bicoloured deceiver</name>
    <name type="synonym">Laccaria laccata var. bicolor</name>
    <dbReference type="NCBI Taxonomy" id="486041"/>
    <lineage>
        <taxon>Eukaryota</taxon>
        <taxon>Fungi</taxon>
        <taxon>Dikarya</taxon>
        <taxon>Basidiomycota</taxon>
        <taxon>Agaricomycotina</taxon>
        <taxon>Agaricomycetes</taxon>
        <taxon>Agaricomycetidae</taxon>
        <taxon>Agaricales</taxon>
        <taxon>Agaricineae</taxon>
        <taxon>Hydnangiaceae</taxon>
        <taxon>Laccaria</taxon>
    </lineage>
</organism>
<dbReference type="InParanoid" id="B0DCH7"/>
<dbReference type="AlphaFoldDB" id="B0DCH7"/>
<evidence type="ECO:0000313" key="2">
    <source>
        <dbReference type="EMBL" id="EDR07900.1"/>
    </source>
</evidence>
<feature type="compositionally biased region" description="Polar residues" evidence="1">
    <location>
        <begin position="1"/>
        <end position="35"/>
    </location>
</feature>
<name>B0DCH7_LACBS</name>
<dbReference type="HOGENOM" id="CLU_018544_12_2_1"/>
<dbReference type="OrthoDB" id="3063971at2759"/>